<dbReference type="InterPro" id="IPR000504">
    <property type="entry name" value="RRM_dom"/>
</dbReference>
<evidence type="ECO:0000256" key="1">
    <source>
        <dbReference type="ARBA" id="ARBA00004123"/>
    </source>
</evidence>
<dbReference type="OrthoDB" id="6159137at2759"/>
<dbReference type="AlphaFoldDB" id="A0A367KCA3"/>
<evidence type="ECO:0000313" key="7">
    <source>
        <dbReference type="Proteomes" id="UP000253551"/>
    </source>
</evidence>
<keyword evidence="2" id="KW-0539">Nucleus</keyword>
<dbReference type="FunFam" id="3.30.70.330:FF:000132">
    <property type="entry name" value="Small nuclear ribonucleoprotein U11/U12 subunit 35"/>
    <property type="match status" value="1"/>
</dbReference>
<organism evidence="6 7">
    <name type="scientific">Rhizopus stolonifer</name>
    <name type="common">Rhizopus nigricans</name>
    <dbReference type="NCBI Taxonomy" id="4846"/>
    <lineage>
        <taxon>Eukaryota</taxon>
        <taxon>Fungi</taxon>
        <taxon>Fungi incertae sedis</taxon>
        <taxon>Mucoromycota</taxon>
        <taxon>Mucoromycotina</taxon>
        <taxon>Mucoromycetes</taxon>
        <taxon>Mucorales</taxon>
        <taxon>Mucorineae</taxon>
        <taxon>Rhizopodaceae</taxon>
        <taxon>Rhizopus</taxon>
    </lineage>
</organism>
<proteinExistence type="predicted"/>
<dbReference type="InterPro" id="IPR035979">
    <property type="entry name" value="RBD_domain_sf"/>
</dbReference>
<keyword evidence="3" id="KW-0694">RNA-binding</keyword>
<sequence length="180" mass="21164">RPPRHLTSDPQCTLFIGRLSFDTTESTLRSHFEKYGEITQVHIIKNNVTGLSQGYGFVTFTRERYAKDAYHYANKSVLDSHVILVDFERSRTMKGWIPRRLGGGYGGKKESGQLRFGGRDRPFRETDRVSRDQKRSDHWRYTKRSISPSSAELSYKRQRHDSSRSRDHRRTSSRDHKRSR</sequence>
<dbReference type="Pfam" id="PF00076">
    <property type="entry name" value="RRM_1"/>
    <property type="match status" value="1"/>
</dbReference>
<dbReference type="Gene3D" id="3.30.70.330">
    <property type="match status" value="1"/>
</dbReference>
<reference evidence="6 7" key="1">
    <citation type="journal article" date="2018" name="G3 (Bethesda)">
        <title>Phylogenetic and Phylogenomic Definition of Rhizopus Species.</title>
        <authorList>
            <person name="Gryganskyi A.P."/>
            <person name="Golan J."/>
            <person name="Dolatabadi S."/>
            <person name="Mondo S."/>
            <person name="Robb S."/>
            <person name="Idnurm A."/>
            <person name="Muszewska A."/>
            <person name="Steczkiewicz K."/>
            <person name="Masonjones S."/>
            <person name="Liao H.L."/>
            <person name="Gajdeczka M.T."/>
            <person name="Anike F."/>
            <person name="Vuek A."/>
            <person name="Anishchenko I.M."/>
            <person name="Voigt K."/>
            <person name="de Hoog G.S."/>
            <person name="Smith M.E."/>
            <person name="Heitman J."/>
            <person name="Vilgalys R."/>
            <person name="Stajich J.E."/>
        </authorList>
    </citation>
    <scope>NUCLEOTIDE SEQUENCE [LARGE SCALE GENOMIC DNA]</scope>
    <source>
        <strain evidence="6 7">LSU 92-RS-03</strain>
    </source>
</reference>
<feature type="non-terminal residue" evidence="6">
    <location>
        <position position="1"/>
    </location>
</feature>
<dbReference type="Proteomes" id="UP000253551">
    <property type="component" value="Unassembled WGS sequence"/>
</dbReference>
<gene>
    <name evidence="6" type="primary">SNRNP35_1</name>
    <name evidence="6" type="ORF">CU098_000124</name>
</gene>
<dbReference type="GO" id="GO:0003729">
    <property type="term" value="F:mRNA binding"/>
    <property type="evidence" value="ECO:0007669"/>
    <property type="project" value="TreeGrafter"/>
</dbReference>
<feature type="region of interest" description="Disordered" evidence="4">
    <location>
        <begin position="100"/>
        <end position="180"/>
    </location>
</feature>
<feature type="compositionally biased region" description="Basic and acidic residues" evidence="4">
    <location>
        <begin position="107"/>
        <end position="140"/>
    </location>
</feature>
<evidence type="ECO:0000259" key="5">
    <source>
        <dbReference type="PROSITE" id="PS50102"/>
    </source>
</evidence>
<name>A0A367KCA3_RHIST</name>
<dbReference type="InterPro" id="IPR012677">
    <property type="entry name" value="Nucleotide-bd_a/b_plait_sf"/>
</dbReference>
<dbReference type="PROSITE" id="PS50102">
    <property type="entry name" value="RRM"/>
    <property type="match status" value="1"/>
</dbReference>
<protein>
    <submittedName>
        <fullName evidence="6">Small nuclear ribonucleoprotein 35kDa (U11 U12)</fullName>
    </submittedName>
</protein>
<evidence type="ECO:0000256" key="3">
    <source>
        <dbReference type="PROSITE-ProRule" id="PRU00176"/>
    </source>
</evidence>
<dbReference type="PANTHER" id="PTHR13952">
    <property type="entry name" value="U1 SMALL NUCLEAR RIBONUCLEOPROTEIN 70 KD"/>
    <property type="match status" value="1"/>
</dbReference>
<evidence type="ECO:0000313" key="6">
    <source>
        <dbReference type="EMBL" id="RCH99835.1"/>
    </source>
</evidence>
<accession>A0A367KCA3</accession>
<feature type="domain" description="RRM" evidence="5">
    <location>
        <begin position="12"/>
        <end position="90"/>
    </location>
</feature>
<comment type="subcellular location">
    <subcellularLocation>
        <location evidence="1">Nucleus</location>
    </subcellularLocation>
</comment>
<dbReference type="SMART" id="SM00360">
    <property type="entry name" value="RRM"/>
    <property type="match status" value="1"/>
</dbReference>
<evidence type="ECO:0000256" key="2">
    <source>
        <dbReference type="ARBA" id="ARBA00023242"/>
    </source>
</evidence>
<comment type="caution">
    <text evidence="6">The sequence shown here is derived from an EMBL/GenBank/DDBJ whole genome shotgun (WGS) entry which is preliminary data.</text>
</comment>
<dbReference type="STRING" id="4846.A0A367KCA3"/>
<dbReference type="SUPFAM" id="SSF54928">
    <property type="entry name" value="RNA-binding domain, RBD"/>
    <property type="match status" value="1"/>
</dbReference>
<dbReference type="EMBL" id="PJQM01001906">
    <property type="protein sequence ID" value="RCH99835.1"/>
    <property type="molecule type" value="Genomic_DNA"/>
</dbReference>
<dbReference type="PANTHER" id="PTHR13952:SF6">
    <property type="entry name" value="U11_U12 SMALL NUCLEAR RIBONUCLEOPROTEIN 35 KDA PROTEIN"/>
    <property type="match status" value="1"/>
</dbReference>
<keyword evidence="6" id="KW-0687">Ribonucleoprotein</keyword>
<feature type="compositionally biased region" description="Basic and acidic residues" evidence="4">
    <location>
        <begin position="160"/>
        <end position="174"/>
    </location>
</feature>
<dbReference type="GO" id="GO:0000398">
    <property type="term" value="P:mRNA splicing, via spliceosome"/>
    <property type="evidence" value="ECO:0007669"/>
    <property type="project" value="TreeGrafter"/>
</dbReference>
<dbReference type="InterPro" id="IPR051183">
    <property type="entry name" value="U1_U11-U12_snRNP_70-35kDa"/>
</dbReference>
<dbReference type="GO" id="GO:0071011">
    <property type="term" value="C:precatalytic spliceosome"/>
    <property type="evidence" value="ECO:0007669"/>
    <property type="project" value="TreeGrafter"/>
</dbReference>
<keyword evidence="7" id="KW-1185">Reference proteome</keyword>
<evidence type="ECO:0000256" key="4">
    <source>
        <dbReference type="SAM" id="MobiDB-lite"/>
    </source>
</evidence>
<dbReference type="GO" id="GO:0017069">
    <property type="term" value="F:snRNA binding"/>
    <property type="evidence" value="ECO:0007669"/>
    <property type="project" value="TreeGrafter"/>
</dbReference>